<dbReference type="EMBL" id="VSRR010004839">
    <property type="protein sequence ID" value="MPC40861.1"/>
    <property type="molecule type" value="Genomic_DNA"/>
</dbReference>
<comment type="caution">
    <text evidence="2">The sequence shown here is derived from an EMBL/GenBank/DDBJ whole genome shotgun (WGS) entry which is preliminary data.</text>
</comment>
<evidence type="ECO:0000256" key="1">
    <source>
        <dbReference type="SAM" id="MobiDB-lite"/>
    </source>
</evidence>
<feature type="compositionally biased region" description="Acidic residues" evidence="1">
    <location>
        <begin position="1"/>
        <end position="16"/>
    </location>
</feature>
<feature type="region of interest" description="Disordered" evidence="1">
    <location>
        <begin position="1"/>
        <end position="21"/>
    </location>
</feature>
<sequence length="82" mass="9279">MEEEDEEESREEEEEEGGRMKVSLSFHPYSPLLLSFFLSPFLSFLPPSLRLNSSPFRWGVPTSRHCGCCGALLGMTWPSLSP</sequence>
<evidence type="ECO:0000313" key="3">
    <source>
        <dbReference type="Proteomes" id="UP000324222"/>
    </source>
</evidence>
<dbReference type="AlphaFoldDB" id="A0A5B7F1L1"/>
<name>A0A5B7F1L1_PORTR</name>
<accession>A0A5B7F1L1</accession>
<proteinExistence type="predicted"/>
<reference evidence="2 3" key="1">
    <citation type="submission" date="2019-05" db="EMBL/GenBank/DDBJ databases">
        <title>Another draft genome of Portunus trituberculatus and its Hox gene families provides insights of decapod evolution.</title>
        <authorList>
            <person name="Jeong J.-H."/>
            <person name="Song I."/>
            <person name="Kim S."/>
            <person name="Choi T."/>
            <person name="Kim D."/>
            <person name="Ryu S."/>
            <person name="Kim W."/>
        </authorList>
    </citation>
    <scope>NUCLEOTIDE SEQUENCE [LARGE SCALE GENOMIC DNA]</scope>
    <source>
        <tissue evidence="2">Muscle</tissue>
    </source>
</reference>
<keyword evidence="3" id="KW-1185">Reference proteome</keyword>
<gene>
    <name evidence="2" type="ORF">E2C01_034434</name>
</gene>
<dbReference type="Proteomes" id="UP000324222">
    <property type="component" value="Unassembled WGS sequence"/>
</dbReference>
<protein>
    <submittedName>
        <fullName evidence="2">Uncharacterized protein</fullName>
    </submittedName>
</protein>
<organism evidence="2 3">
    <name type="scientific">Portunus trituberculatus</name>
    <name type="common">Swimming crab</name>
    <name type="synonym">Neptunus trituberculatus</name>
    <dbReference type="NCBI Taxonomy" id="210409"/>
    <lineage>
        <taxon>Eukaryota</taxon>
        <taxon>Metazoa</taxon>
        <taxon>Ecdysozoa</taxon>
        <taxon>Arthropoda</taxon>
        <taxon>Crustacea</taxon>
        <taxon>Multicrustacea</taxon>
        <taxon>Malacostraca</taxon>
        <taxon>Eumalacostraca</taxon>
        <taxon>Eucarida</taxon>
        <taxon>Decapoda</taxon>
        <taxon>Pleocyemata</taxon>
        <taxon>Brachyura</taxon>
        <taxon>Eubrachyura</taxon>
        <taxon>Portunoidea</taxon>
        <taxon>Portunidae</taxon>
        <taxon>Portuninae</taxon>
        <taxon>Portunus</taxon>
    </lineage>
</organism>
<evidence type="ECO:0000313" key="2">
    <source>
        <dbReference type="EMBL" id="MPC40861.1"/>
    </source>
</evidence>